<accession>A0A1G6XJ18</accession>
<dbReference type="STRING" id="69960.SAMN05421720_101494"/>
<evidence type="ECO:0000256" key="1">
    <source>
        <dbReference type="SAM" id="MobiDB-lite"/>
    </source>
</evidence>
<name>A0A1G6XJ18_9PROT</name>
<evidence type="ECO:0000313" key="2">
    <source>
        <dbReference type="EMBL" id="SDD77196.1"/>
    </source>
</evidence>
<organism evidence="2 3">
    <name type="scientific">Rhodospira trueperi</name>
    <dbReference type="NCBI Taxonomy" id="69960"/>
    <lineage>
        <taxon>Bacteria</taxon>
        <taxon>Pseudomonadati</taxon>
        <taxon>Pseudomonadota</taxon>
        <taxon>Alphaproteobacteria</taxon>
        <taxon>Rhodospirillales</taxon>
        <taxon>Rhodospirillaceae</taxon>
        <taxon>Rhodospira</taxon>
    </lineage>
</organism>
<gene>
    <name evidence="2" type="ORF">SAMN05421720_101494</name>
</gene>
<dbReference type="Proteomes" id="UP000199412">
    <property type="component" value="Unassembled WGS sequence"/>
</dbReference>
<feature type="region of interest" description="Disordered" evidence="1">
    <location>
        <begin position="29"/>
        <end position="62"/>
    </location>
</feature>
<sequence length="62" mass="7053">MRIHRAKRALLEDLSDEDKFLLRIMAHQVIGGGGDKPPDERPPTDTSLAAPRAQRHPDKRDR</sequence>
<keyword evidence="3" id="KW-1185">Reference proteome</keyword>
<dbReference type="AlphaFoldDB" id="A0A1G6XJ18"/>
<proteinExistence type="predicted"/>
<protein>
    <submittedName>
        <fullName evidence="2">Uncharacterized protein</fullName>
    </submittedName>
</protein>
<evidence type="ECO:0000313" key="3">
    <source>
        <dbReference type="Proteomes" id="UP000199412"/>
    </source>
</evidence>
<reference evidence="2 3" key="1">
    <citation type="submission" date="2016-10" db="EMBL/GenBank/DDBJ databases">
        <authorList>
            <person name="de Groot N.N."/>
        </authorList>
    </citation>
    <scope>NUCLEOTIDE SEQUENCE [LARGE SCALE GENOMIC DNA]</scope>
    <source>
        <strain evidence="2 3">ATCC 700224</strain>
    </source>
</reference>
<dbReference type="EMBL" id="FNAP01000001">
    <property type="protein sequence ID" value="SDD77196.1"/>
    <property type="molecule type" value="Genomic_DNA"/>
</dbReference>